<evidence type="ECO:0000313" key="3">
    <source>
        <dbReference type="Proteomes" id="UP000186922"/>
    </source>
</evidence>
<evidence type="ECO:0000256" key="1">
    <source>
        <dbReference type="SAM" id="SignalP"/>
    </source>
</evidence>
<name>A0A1D1UY06_RAMVA</name>
<accession>A0A1D1UY06</accession>
<dbReference type="EMBL" id="BDGG01000002">
    <property type="protein sequence ID" value="GAU94341.1"/>
    <property type="molecule type" value="Genomic_DNA"/>
</dbReference>
<feature type="chain" id="PRO_5008897778" description="Gamma-tubulin complex component" evidence="1">
    <location>
        <begin position="30"/>
        <end position="241"/>
    </location>
</feature>
<organism evidence="2 3">
    <name type="scientific">Ramazzottius varieornatus</name>
    <name type="common">Water bear</name>
    <name type="synonym">Tardigrade</name>
    <dbReference type="NCBI Taxonomy" id="947166"/>
    <lineage>
        <taxon>Eukaryota</taxon>
        <taxon>Metazoa</taxon>
        <taxon>Ecdysozoa</taxon>
        <taxon>Tardigrada</taxon>
        <taxon>Eutardigrada</taxon>
        <taxon>Parachela</taxon>
        <taxon>Hypsibioidea</taxon>
        <taxon>Ramazzottiidae</taxon>
        <taxon>Ramazzottius</taxon>
    </lineage>
</organism>
<reference evidence="2 3" key="1">
    <citation type="journal article" date="2016" name="Nat. Commun.">
        <title>Extremotolerant tardigrade genome and improved radiotolerance of human cultured cells by tardigrade-unique protein.</title>
        <authorList>
            <person name="Hashimoto T."/>
            <person name="Horikawa D.D."/>
            <person name="Saito Y."/>
            <person name="Kuwahara H."/>
            <person name="Kozuka-Hata H."/>
            <person name="Shin-I T."/>
            <person name="Minakuchi Y."/>
            <person name="Ohishi K."/>
            <person name="Motoyama A."/>
            <person name="Aizu T."/>
            <person name="Enomoto A."/>
            <person name="Kondo K."/>
            <person name="Tanaka S."/>
            <person name="Hara Y."/>
            <person name="Koshikawa S."/>
            <person name="Sagara H."/>
            <person name="Miura T."/>
            <person name="Yokobori S."/>
            <person name="Miyagawa K."/>
            <person name="Suzuki Y."/>
            <person name="Kubo T."/>
            <person name="Oyama M."/>
            <person name="Kohara Y."/>
            <person name="Fujiyama A."/>
            <person name="Arakawa K."/>
            <person name="Katayama T."/>
            <person name="Toyoda A."/>
            <person name="Kunieda T."/>
        </authorList>
    </citation>
    <scope>NUCLEOTIDE SEQUENCE [LARGE SCALE GENOMIC DNA]</scope>
    <source>
        <strain evidence="2 3">YOKOZUNA-1</strain>
    </source>
</reference>
<dbReference type="GO" id="GO:0016079">
    <property type="term" value="P:synaptic vesicle exocytosis"/>
    <property type="evidence" value="ECO:0007669"/>
    <property type="project" value="InterPro"/>
</dbReference>
<dbReference type="PANTHER" id="PTHR12166:SF8">
    <property type="entry name" value="CALCIUM-DEPENDENT SECRETION ACTIVATOR"/>
    <property type="match status" value="1"/>
</dbReference>
<evidence type="ECO:0008006" key="4">
    <source>
        <dbReference type="Google" id="ProtNLM"/>
    </source>
</evidence>
<evidence type="ECO:0000313" key="2">
    <source>
        <dbReference type="EMBL" id="GAU94341.1"/>
    </source>
</evidence>
<dbReference type="OrthoDB" id="10063282at2759"/>
<feature type="signal peptide" evidence="1">
    <location>
        <begin position="1"/>
        <end position="29"/>
    </location>
</feature>
<sequence>MQVVNVDLGLLELMRWLVVLQLGTLGTFSRPKPVAESLKSRSHVRQLLLHSCRPKAILAGITHVQIAQVPGIQCPSRSVWKVPWVLQEFDEVVRVSLSKEASTTSNISGDLGRQYVNCLRSSMEQIRQRVTDELFILAMFERLYTSQMTIICTWLTERMDRALNAHQVNCLSTIIKKSFAEFELQGIPEEVLNSKNYQTIQNRMRLEEATAAVSETTFLSGLRVSMPKFSMLEKAKKMALS</sequence>
<comment type="caution">
    <text evidence="2">The sequence shown here is derived from an EMBL/GenBank/DDBJ whole genome shotgun (WGS) entry which is preliminary data.</text>
</comment>
<dbReference type="PANTHER" id="PTHR12166">
    <property type="entry name" value="CALCIUM-DEPENDENT SECRETION ACTIVATOR"/>
    <property type="match status" value="1"/>
</dbReference>
<keyword evidence="1" id="KW-0732">Signal</keyword>
<protein>
    <recommendedName>
        <fullName evidence="4">Gamma-tubulin complex component</fullName>
    </recommendedName>
</protein>
<keyword evidence="3" id="KW-1185">Reference proteome</keyword>
<dbReference type="Proteomes" id="UP000186922">
    <property type="component" value="Unassembled WGS sequence"/>
</dbReference>
<dbReference type="GO" id="GO:0098793">
    <property type="term" value="C:presynapse"/>
    <property type="evidence" value="ECO:0007669"/>
    <property type="project" value="GOC"/>
</dbReference>
<dbReference type="AlphaFoldDB" id="A0A1D1UY06"/>
<gene>
    <name evidence="2" type="primary">RvY_06132-1</name>
    <name evidence="2" type="synonym">RvY_06132.1</name>
    <name evidence="2" type="ORF">RvY_06132</name>
</gene>
<dbReference type="GO" id="GO:1990504">
    <property type="term" value="P:dense core granule exocytosis"/>
    <property type="evidence" value="ECO:0007669"/>
    <property type="project" value="InterPro"/>
</dbReference>
<proteinExistence type="predicted"/>
<dbReference type="InterPro" id="IPR033227">
    <property type="entry name" value="CAPS"/>
</dbReference>